<evidence type="ECO:0000313" key="3">
    <source>
        <dbReference type="Proteomes" id="UP000594638"/>
    </source>
</evidence>
<gene>
    <name evidence="2" type="ORF">OLEA9_A114371</name>
</gene>
<dbReference type="EMBL" id="CACTIH010004362">
    <property type="protein sequence ID" value="CAA2990681.1"/>
    <property type="molecule type" value="Genomic_DNA"/>
</dbReference>
<proteinExistence type="predicted"/>
<name>A0A8S0SEF1_OLEEU</name>
<dbReference type="AlphaFoldDB" id="A0A8S0SEF1"/>
<feature type="compositionally biased region" description="Basic and acidic residues" evidence="1">
    <location>
        <begin position="92"/>
        <end position="106"/>
    </location>
</feature>
<keyword evidence="3" id="KW-1185">Reference proteome</keyword>
<evidence type="ECO:0000313" key="2">
    <source>
        <dbReference type="EMBL" id="CAA2990681.1"/>
    </source>
</evidence>
<organism evidence="2 3">
    <name type="scientific">Olea europaea subsp. europaea</name>
    <dbReference type="NCBI Taxonomy" id="158383"/>
    <lineage>
        <taxon>Eukaryota</taxon>
        <taxon>Viridiplantae</taxon>
        <taxon>Streptophyta</taxon>
        <taxon>Embryophyta</taxon>
        <taxon>Tracheophyta</taxon>
        <taxon>Spermatophyta</taxon>
        <taxon>Magnoliopsida</taxon>
        <taxon>eudicotyledons</taxon>
        <taxon>Gunneridae</taxon>
        <taxon>Pentapetalae</taxon>
        <taxon>asterids</taxon>
        <taxon>lamiids</taxon>
        <taxon>Lamiales</taxon>
        <taxon>Oleaceae</taxon>
        <taxon>Oleeae</taxon>
        <taxon>Olea</taxon>
    </lineage>
</organism>
<protein>
    <submittedName>
        <fullName evidence="2">Uncharacterized protein</fullName>
    </submittedName>
</protein>
<dbReference type="Proteomes" id="UP000594638">
    <property type="component" value="Unassembled WGS sequence"/>
</dbReference>
<sequence length="106" mass="11618">ILVDHQLGFQGISWEEFISHDFFSAPPVVSKEEHKVGGPSHQFERHEAATVLVYISYQRGNRPLFASTNQVLSPARVEGASLPTSAPQKQSKGKEPVHDEGPSGEP</sequence>
<evidence type="ECO:0000256" key="1">
    <source>
        <dbReference type="SAM" id="MobiDB-lite"/>
    </source>
</evidence>
<reference evidence="2 3" key="1">
    <citation type="submission" date="2019-12" db="EMBL/GenBank/DDBJ databases">
        <authorList>
            <person name="Alioto T."/>
            <person name="Alioto T."/>
            <person name="Gomez Garrido J."/>
        </authorList>
    </citation>
    <scope>NUCLEOTIDE SEQUENCE [LARGE SCALE GENOMIC DNA]</scope>
</reference>
<comment type="caution">
    <text evidence="2">The sequence shown here is derived from an EMBL/GenBank/DDBJ whole genome shotgun (WGS) entry which is preliminary data.</text>
</comment>
<feature type="non-terminal residue" evidence="2">
    <location>
        <position position="1"/>
    </location>
</feature>
<dbReference type="Gramene" id="OE9A114371T1">
    <property type="protein sequence ID" value="OE9A114371C1"/>
    <property type="gene ID" value="OE9A114371"/>
</dbReference>
<accession>A0A8S0SEF1</accession>
<feature type="region of interest" description="Disordered" evidence="1">
    <location>
        <begin position="76"/>
        <end position="106"/>
    </location>
</feature>